<protein>
    <submittedName>
        <fullName evidence="2">MGMT family protein</fullName>
    </submittedName>
</protein>
<dbReference type="EMBL" id="JAHWDQ010000004">
    <property type="protein sequence ID" value="MBW2942074.1"/>
    <property type="molecule type" value="Genomic_DNA"/>
</dbReference>
<gene>
    <name evidence="2" type="ORF">KXJ70_14860</name>
</gene>
<name>A0ABS6VVQ0_9GAMM</name>
<dbReference type="Pfam" id="PF01035">
    <property type="entry name" value="DNA_binding_1"/>
    <property type="match status" value="1"/>
</dbReference>
<dbReference type="PANTHER" id="PTHR42942">
    <property type="entry name" value="6-O-METHYLGUANINE DNA METHYLTRANSFERASE"/>
    <property type="match status" value="1"/>
</dbReference>
<keyword evidence="3" id="KW-1185">Reference proteome</keyword>
<sequence>MNDEAIQQIYAVIHGVPAGRLCSYGKVAELAGLPGHARYVGRLLSHLPKDTRLPWFRIVNSQGKISLPPNSESYRRQLTYLIEESSADESGKLFWRQCRWPD</sequence>
<evidence type="ECO:0000313" key="2">
    <source>
        <dbReference type="EMBL" id="MBW2942074.1"/>
    </source>
</evidence>
<reference evidence="2" key="1">
    <citation type="submission" date="2021-07" db="EMBL/GenBank/DDBJ databases">
        <title>Zhongshania sp. CAU 1632 isolated from seawater.</title>
        <authorList>
            <person name="Kim W."/>
        </authorList>
    </citation>
    <scope>NUCLEOTIDE SEQUENCE</scope>
    <source>
        <strain evidence="2">CAU 1632</strain>
    </source>
</reference>
<dbReference type="RefSeq" id="WP_219044315.1">
    <property type="nucleotide sequence ID" value="NZ_JAHWDQ010000004.1"/>
</dbReference>
<comment type="caution">
    <text evidence="2">The sequence shown here is derived from an EMBL/GenBank/DDBJ whole genome shotgun (WGS) entry which is preliminary data.</text>
</comment>
<dbReference type="PANTHER" id="PTHR42942:SF1">
    <property type="entry name" value="ALKYLTRANSFERASE-LIKE PROTEIN 1"/>
    <property type="match status" value="1"/>
</dbReference>
<proteinExistence type="predicted"/>
<feature type="domain" description="Methylated-DNA-[protein]-cysteine S-methyltransferase DNA binding" evidence="1">
    <location>
        <begin position="7"/>
        <end position="84"/>
    </location>
</feature>
<accession>A0ABS6VVQ0</accession>
<dbReference type="Proteomes" id="UP001166291">
    <property type="component" value="Unassembled WGS sequence"/>
</dbReference>
<dbReference type="InterPro" id="IPR052520">
    <property type="entry name" value="ATL_DNA_repair"/>
</dbReference>
<evidence type="ECO:0000313" key="3">
    <source>
        <dbReference type="Proteomes" id="UP001166291"/>
    </source>
</evidence>
<organism evidence="2 3">
    <name type="scientific">Zhongshania aquimaris</name>
    <dbReference type="NCBI Taxonomy" id="2857107"/>
    <lineage>
        <taxon>Bacteria</taxon>
        <taxon>Pseudomonadati</taxon>
        <taxon>Pseudomonadota</taxon>
        <taxon>Gammaproteobacteria</taxon>
        <taxon>Cellvibrionales</taxon>
        <taxon>Spongiibacteraceae</taxon>
        <taxon>Zhongshania</taxon>
    </lineage>
</organism>
<evidence type="ECO:0000259" key="1">
    <source>
        <dbReference type="Pfam" id="PF01035"/>
    </source>
</evidence>
<dbReference type="CDD" id="cd06445">
    <property type="entry name" value="ATase"/>
    <property type="match status" value="1"/>
</dbReference>
<dbReference type="InterPro" id="IPR014048">
    <property type="entry name" value="MethylDNA_cys_MeTrfase_DNA-bd"/>
</dbReference>